<sequence>MTELPDRIDDSRRQQLNDDLTLAVGQGRIDLAEFSDLVDVIWFNEITRAGGYHLAERETHTLVASDINLDLRQATLSAPVTTIIVTSYLGTINLTVPPGIRVDNRMTGILSDVTEAPGRNIGPSSPTVVLQGRSYGGDITIRVREPGERSRSSWWSWLIG</sequence>
<dbReference type="PANTHER" id="PTHR40763:SF5">
    <property type="entry name" value="MEMBRANE PROTEIN"/>
    <property type="match status" value="1"/>
</dbReference>
<comment type="caution">
    <text evidence="1">The sequence shown here is derived from an EMBL/GenBank/DDBJ whole genome shotgun (WGS) entry which is preliminary data.</text>
</comment>
<dbReference type="EMBL" id="DWVP01000019">
    <property type="protein sequence ID" value="HJC85463.1"/>
    <property type="molecule type" value="Genomic_DNA"/>
</dbReference>
<evidence type="ECO:0000313" key="1">
    <source>
        <dbReference type="EMBL" id="HJC85463.1"/>
    </source>
</evidence>
<evidence type="ECO:0008006" key="3">
    <source>
        <dbReference type="Google" id="ProtNLM"/>
    </source>
</evidence>
<organism evidence="1 2">
    <name type="scientific">Candidatus Corynebacterium faecigallinarum</name>
    <dbReference type="NCBI Taxonomy" id="2838528"/>
    <lineage>
        <taxon>Bacteria</taxon>
        <taxon>Bacillati</taxon>
        <taxon>Actinomycetota</taxon>
        <taxon>Actinomycetes</taxon>
        <taxon>Mycobacteriales</taxon>
        <taxon>Corynebacteriaceae</taxon>
        <taxon>Corynebacterium</taxon>
    </lineage>
</organism>
<protein>
    <recommendedName>
        <fullName evidence="3">Cell wall-active antibiotics response LiaF-like C-terminal domain-containing protein</fullName>
    </recommendedName>
</protein>
<gene>
    <name evidence="1" type="ORF">H9751_07965</name>
</gene>
<reference evidence="1" key="1">
    <citation type="journal article" date="2021" name="PeerJ">
        <title>Extensive microbial diversity within the chicken gut microbiome revealed by metagenomics and culture.</title>
        <authorList>
            <person name="Gilroy R."/>
            <person name="Ravi A."/>
            <person name="Getino M."/>
            <person name="Pursley I."/>
            <person name="Horton D.L."/>
            <person name="Alikhan N.F."/>
            <person name="Baker D."/>
            <person name="Gharbi K."/>
            <person name="Hall N."/>
            <person name="Watson M."/>
            <person name="Adriaenssens E.M."/>
            <person name="Foster-Nyarko E."/>
            <person name="Jarju S."/>
            <person name="Secka A."/>
            <person name="Antonio M."/>
            <person name="Oren A."/>
            <person name="Chaudhuri R.R."/>
            <person name="La Ragione R."/>
            <person name="Hildebrand F."/>
            <person name="Pallen M.J."/>
        </authorList>
    </citation>
    <scope>NUCLEOTIDE SEQUENCE</scope>
    <source>
        <strain evidence="1">ChiHjej13B12-4958</strain>
    </source>
</reference>
<name>A0A9D2QG44_9CORY</name>
<reference evidence="1" key="2">
    <citation type="submission" date="2021-04" db="EMBL/GenBank/DDBJ databases">
        <authorList>
            <person name="Gilroy R."/>
        </authorList>
    </citation>
    <scope>NUCLEOTIDE SEQUENCE</scope>
    <source>
        <strain evidence="1">ChiHjej13B12-4958</strain>
    </source>
</reference>
<accession>A0A9D2QG44</accession>
<evidence type="ECO:0000313" key="2">
    <source>
        <dbReference type="Proteomes" id="UP000823858"/>
    </source>
</evidence>
<dbReference type="AlphaFoldDB" id="A0A9D2QG44"/>
<dbReference type="Proteomes" id="UP000823858">
    <property type="component" value="Unassembled WGS sequence"/>
</dbReference>
<dbReference type="PANTHER" id="PTHR40763">
    <property type="entry name" value="MEMBRANE PROTEIN-RELATED"/>
    <property type="match status" value="1"/>
</dbReference>
<proteinExistence type="predicted"/>